<reference evidence="12 13" key="1">
    <citation type="submission" date="2018-11" db="EMBL/GenBank/DDBJ databases">
        <title>Complete genome sequence of multidrug-resistant Aeromonas veronii strain MS-18-37.</title>
        <authorList>
            <person name="Abdelhamed H."/>
            <person name="Lawrence M."/>
            <person name="Waldbieser G."/>
        </authorList>
    </citation>
    <scope>NUCLEOTIDE SEQUENCE [LARGE SCALE GENOMIC DNA]</scope>
    <source>
        <strain evidence="12 13">MS-18-37</strain>
    </source>
</reference>
<dbReference type="SUPFAM" id="SSF54523">
    <property type="entry name" value="Pili subunits"/>
    <property type="match status" value="1"/>
</dbReference>
<dbReference type="InterPro" id="IPR045584">
    <property type="entry name" value="Pilin-like"/>
</dbReference>
<keyword evidence="7" id="KW-1133">Transmembrane helix</keyword>
<evidence type="ECO:0000256" key="5">
    <source>
        <dbReference type="ARBA" id="ARBA00022519"/>
    </source>
</evidence>
<dbReference type="Proteomes" id="UP000267614">
    <property type="component" value="Chromosome"/>
</dbReference>
<evidence type="ECO:0000256" key="4">
    <source>
        <dbReference type="ARBA" id="ARBA00022481"/>
    </source>
</evidence>
<keyword evidence="3" id="KW-1003">Cell membrane</keyword>
<evidence type="ECO:0000313" key="13">
    <source>
        <dbReference type="Proteomes" id="UP000267614"/>
    </source>
</evidence>
<name>A0AAN1UR40_AERVE</name>
<proteinExistence type="inferred from homology"/>
<comment type="subcellular location">
    <subcellularLocation>
        <location evidence="1">Cell inner membrane</location>
        <topology evidence="1">Single-pass membrane protein</topology>
    </subcellularLocation>
</comment>
<dbReference type="InterPro" id="IPR018247">
    <property type="entry name" value="EF_Hand_1_Ca_BS"/>
</dbReference>
<evidence type="ECO:0000256" key="8">
    <source>
        <dbReference type="ARBA" id="ARBA00023136"/>
    </source>
</evidence>
<dbReference type="GO" id="GO:0015627">
    <property type="term" value="C:type II protein secretion system complex"/>
    <property type="evidence" value="ECO:0007669"/>
    <property type="project" value="InterPro"/>
</dbReference>
<comment type="similarity">
    <text evidence="9">Belongs to the GSP H family.</text>
</comment>
<keyword evidence="8" id="KW-0472">Membrane</keyword>
<evidence type="ECO:0000256" key="9">
    <source>
        <dbReference type="ARBA" id="ARBA00025772"/>
    </source>
</evidence>
<dbReference type="NCBIfam" id="TIGR02532">
    <property type="entry name" value="IV_pilin_GFxxxE"/>
    <property type="match status" value="1"/>
</dbReference>
<dbReference type="PROSITE" id="PS00409">
    <property type="entry name" value="PROKAR_NTER_METHYL"/>
    <property type="match status" value="1"/>
</dbReference>
<dbReference type="PROSITE" id="PS00018">
    <property type="entry name" value="EF_HAND_1"/>
    <property type="match status" value="1"/>
</dbReference>
<dbReference type="InterPro" id="IPR012902">
    <property type="entry name" value="N_methyl_site"/>
</dbReference>
<organism evidence="12 13">
    <name type="scientific">Aeromonas veronii</name>
    <dbReference type="NCBI Taxonomy" id="654"/>
    <lineage>
        <taxon>Bacteria</taxon>
        <taxon>Pseudomonadati</taxon>
        <taxon>Pseudomonadota</taxon>
        <taxon>Gammaproteobacteria</taxon>
        <taxon>Aeromonadales</taxon>
        <taxon>Aeromonadaceae</taxon>
        <taxon>Aeromonas</taxon>
    </lineage>
</organism>
<sequence length="167" mass="18113">MFLRSGFSLIELMVTIALVSLLLTLGVPSFNALLRTISLNTQANNFVAAINLARSEAIRRNTVVTLSASADNLTQHHWEAGWQIWVDGNGNGILDNGELLRGFPDMGGGVLSSNTSLLRFNSEGFLDGRTPLARVFSLRPDECRNEPSRDINITVAGRPSITEASCP</sequence>
<dbReference type="AlphaFoldDB" id="A0AAN1UR40"/>
<gene>
    <name evidence="12" type="ORF">EFI48_18280</name>
</gene>
<dbReference type="GO" id="GO:0005886">
    <property type="term" value="C:plasma membrane"/>
    <property type="evidence" value="ECO:0007669"/>
    <property type="project" value="UniProtKB-SubCell"/>
</dbReference>
<protein>
    <recommendedName>
        <fullName evidence="2">Type II secretion system protein H</fullName>
    </recommendedName>
    <alternativeName>
        <fullName evidence="10">General secretion pathway protein H</fullName>
    </alternativeName>
</protein>
<accession>A0AAN1UR40</accession>
<keyword evidence="5" id="KW-0997">Cell inner membrane</keyword>
<evidence type="ECO:0000256" key="7">
    <source>
        <dbReference type="ARBA" id="ARBA00022989"/>
    </source>
</evidence>
<dbReference type="RefSeq" id="WP_100646794.1">
    <property type="nucleotide sequence ID" value="NZ_CAWQKY010000001.1"/>
</dbReference>
<evidence type="ECO:0000256" key="1">
    <source>
        <dbReference type="ARBA" id="ARBA00004377"/>
    </source>
</evidence>
<evidence type="ECO:0000256" key="10">
    <source>
        <dbReference type="ARBA" id="ARBA00030775"/>
    </source>
</evidence>
<evidence type="ECO:0000259" key="11">
    <source>
        <dbReference type="Pfam" id="PF12019"/>
    </source>
</evidence>
<evidence type="ECO:0000256" key="3">
    <source>
        <dbReference type="ARBA" id="ARBA00022475"/>
    </source>
</evidence>
<keyword evidence="6" id="KW-0812">Transmembrane</keyword>
<evidence type="ECO:0000256" key="2">
    <source>
        <dbReference type="ARBA" id="ARBA00021549"/>
    </source>
</evidence>
<keyword evidence="4" id="KW-0488">Methylation</keyword>
<feature type="domain" description="General secretion pathway GspH" evidence="11">
    <location>
        <begin position="42"/>
        <end position="155"/>
    </location>
</feature>
<dbReference type="EMBL" id="CP033604">
    <property type="protein sequence ID" value="AYV38605.1"/>
    <property type="molecule type" value="Genomic_DNA"/>
</dbReference>
<dbReference type="Gene3D" id="3.55.40.10">
    <property type="entry name" value="minor pseudopilin epsh domain"/>
    <property type="match status" value="1"/>
</dbReference>
<dbReference type="Pfam" id="PF12019">
    <property type="entry name" value="GspH"/>
    <property type="match status" value="1"/>
</dbReference>
<evidence type="ECO:0000313" key="12">
    <source>
        <dbReference type="EMBL" id="AYV38605.1"/>
    </source>
</evidence>
<evidence type="ECO:0000256" key="6">
    <source>
        <dbReference type="ARBA" id="ARBA00022692"/>
    </source>
</evidence>
<dbReference type="Pfam" id="PF07963">
    <property type="entry name" value="N_methyl"/>
    <property type="match status" value="1"/>
</dbReference>
<dbReference type="GO" id="GO:0015628">
    <property type="term" value="P:protein secretion by the type II secretion system"/>
    <property type="evidence" value="ECO:0007669"/>
    <property type="project" value="InterPro"/>
</dbReference>
<dbReference type="InterPro" id="IPR022346">
    <property type="entry name" value="T2SS_GspH"/>
</dbReference>